<proteinExistence type="predicted"/>
<dbReference type="PANTHER" id="PTHR46558">
    <property type="entry name" value="TRACRIPTIONAL REGULATORY PROTEIN-RELATED-RELATED"/>
    <property type="match status" value="1"/>
</dbReference>
<dbReference type="InterPro" id="IPR001387">
    <property type="entry name" value="Cro/C1-type_HTH"/>
</dbReference>
<evidence type="ECO:0000259" key="2">
    <source>
        <dbReference type="PROSITE" id="PS50943"/>
    </source>
</evidence>
<dbReference type="EMBL" id="MFRA01000005">
    <property type="protein sequence ID" value="OGH92914.1"/>
    <property type="molecule type" value="Genomic_DNA"/>
</dbReference>
<dbReference type="InterPro" id="IPR010982">
    <property type="entry name" value="Lambda_DNA-bd_dom_sf"/>
</dbReference>
<dbReference type="GO" id="GO:0003677">
    <property type="term" value="F:DNA binding"/>
    <property type="evidence" value="ECO:0007669"/>
    <property type="project" value="UniProtKB-KW"/>
</dbReference>
<evidence type="ECO:0000256" key="1">
    <source>
        <dbReference type="ARBA" id="ARBA00023125"/>
    </source>
</evidence>
<dbReference type="PANTHER" id="PTHR46558:SF4">
    <property type="entry name" value="DNA-BIDING PHAGE PROTEIN"/>
    <property type="match status" value="1"/>
</dbReference>
<dbReference type="Proteomes" id="UP000176634">
    <property type="component" value="Unassembled WGS sequence"/>
</dbReference>
<organism evidence="3 4">
    <name type="scientific">Candidatus Magasanikbacteria bacterium RIFOXYD1_FULL_40_23</name>
    <dbReference type="NCBI Taxonomy" id="1798705"/>
    <lineage>
        <taxon>Bacteria</taxon>
        <taxon>Candidatus Magasanikiibacteriota</taxon>
    </lineage>
</organism>
<evidence type="ECO:0000313" key="4">
    <source>
        <dbReference type="Proteomes" id="UP000176634"/>
    </source>
</evidence>
<dbReference type="Pfam" id="PF01381">
    <property type="entry name" value="HTH_3"/>
    <property type="match status" value="1"/>
</dbReference>
<dbReference type="Gene3D" id="1.10.260.40">
    <property type="entry name" value="lambda repressor-like DNA-binding domains"/>
    <property type="match status" value="1"/>
</dbReference>
<dbReference type="PROSITE" id="PS50943">
    <property type="entry name" value="HTH_CROC1"/>
    <property type="match status" value="1"/>
</dbReference>
<comment type="caution">
    <text evidence="3">The sequence shown here is derived from an EMBL/GenBank/DDBJ whole genome shotgun (WGS) entry which is preliminary data.</text>
</comment>
<keyword evidence="1" id="KW-0238">DNA-binding</keyword>
<gene>
    <name evidence="3" type="ORF">A2563_03255</name>
</gene>
<dbReference type="AlphaFoldDB" id="A0A1F6PAE7"/>
<reference evidence="3 4" key="1">
    <citation type="journal article" date="2016" name="Nat. Commun.">
        <title>Thousands of microbial genomes shed light on interconnected biogeochemical processes in an aquifer system.</title>
        <authorList>
            <person name="Anantharaman K."/>
            <person name="Brown C.T."/>
            <person name="Hug L.A."/>
            <person name="Sharon I."/>
            <person name="Castelle C.J."/>
            <person name="Probst A.J."/>
            <person name="Thomas B.C."/>
            <person name="Singh A."/>
            <person name="Wilkins M.J."/>
            <person name="Karaoz U."/>
            <person name="Brodie E.L."/>
            <person name="Williams K.H."/>
            <person name="Hubbard S.S."/>
            <person name="Banfield J.F."/>
        </authorList>
    </citation>
    <scope>NUCLEOTIDE SEQUENCE [LARGE SCALE GENOMIC DNA]</scope>
</reference>
<accession>A0A1F6PAE7</accession>
<dbReference type="STRING" id="1798705.A2563_03255"/>
<evidence type="ECO:0000313" key="3">
    <source>
        <dbReference type="EMBL" id="OGH92914.1"/>
    </source>
</evidence>
<name>A0A1F6PAE7_9BACT</name>
<feature type="domain" description="HTH cro/C1-type" evidence="2">
    <location>
        <begin position="5"/>
        <end position="59"/>
    </location>
</feature>
<dbReference type="CDD" id="cd00093">
    <property type="entry name" value="HTH_XRE"/>
    <property type="match status" value="1"/>
</dbReference>
<dbReference type="SUPFAM" id="SSF47413">
    <property type="entry name" value="lambda repressor-like DNA-binding domains"/>
    <property type="match status" value="1"/>
</dbReference>
<dbReference type="SMART" id="SM00530">
    <property type="entry name" value="HTH_XRE"/>
    <property type="match status" value="1"/>
</dbReference>
<protein>
    <submittedName>
        <fullName evidence="3">Transcriptional regulator</fullName>
    </submittedName>
</protein>
<sequence>MKNKIKLLREDKGVTQEDFAAVLQVSRQTVIAMEKGNYEPSLGLALKVAKFFGMPVEKIFTIN</sequence>